<keyword evidence="1" id="KW-0805">Transcription regulation</keyword>
<dbReference type="PANTHER" id="PTHR46796:SF10">
    <property type="entry name" value="TRANSCRIPTIONAL ACTIVATOR FEAR"/>
    <property type="match status" value="1"/>
</dbReference>
<dbReference type="GO" id="GO:0003700">
    <property type="term" value="F:DNA-binding transcription factor activity"/>
    <property type="evidence" value="ECO:0007669"/>
    <property type="project" value="InterPro"/>
</dbReference>
<evidence type="ECO:0000256" key="2">
    <source>
        <dbReference type="ARBA" id="ARBA00023125"/>
    </source>
</evidence>
<feature type="domain" description="HTH araC/xylS-type" evidence="5">
    <location>
        <begin position="152"/>
        <end position="250"/>
    </location>
</feature>
<keyword evidence="3" id="KW-0804">Transcription</keyword>
<comment type="function">
    <text evidence="4">Regulatory protein of the TOL plasmid xyl operons. XylS activates the xylXYZLTEGFJQKIH operon required for the degradation of toluene, m-xylene and p-xylene.</text>
</comment>
<evidence type="ECO:0000256" key="1">
    <source>
        <dbReference type="ARBA" id="ARBA00023015"/>
    </source>
</evidence>
<dbReference type="RefSeq" id="WP_041979108.1">
    <property type="nucleotide sequence ID" value="NZ_LR134290.1"/>
</dbReference>
<gene>
    <name evidence="6" type="primary">soxS_2</name>
    <name evidence="6" type="ORF">NCTC10899_02860</name>
</gene>
<dbReference type="GO" id="GO:0043565">
    <property type="term" value="F:sequence-specific DNA binding"/>
    <property type="evidence" value="ECO:0007669"/>
    <property type="project" value="InterPro"/>
</dbReference>
<dbReference type="InterPro" id="IPR035418">
    <property type="entry name" value="AraC-bd_2"/>
</dbReference>
<dbReference type="Proteomes" id="UP000254260">
    <property type="component" value="Unassembled WGS sequence"/>
</dbReference>
<dbReference type="Pfam" id="PF12833">
    <property type="entry name" value="HTH_18"/>
    <property type="match status" value="1"/>
</dbReference>
<proteinExistence type="predicted"/>
<name>A0A379IUP8_ECTME</name>
<dbReference type="PROSITE" id="PS01124">
    <property type="entry name" value="HTH_ARAC_FAMILY_2"/>
    <property type="match status" value="1"/>
</dbReference>
<accession>A0A379IUP8</accession>
<evidence type="ECO:0000256" key="4">
    <source>
        <dbReference type="ARBA" id="ARBA00037345"/>
    </source>
</evidence>
<dbReference type="Pfam" id="PF14525">
    <property type="entry name" value="AraC_binding_2"/>
    <property type="match status" value="1"/>
</dbReference>
<dbReference type="AlphaFoldDB" id="A0A379IUP8"/>
<dbReference type="SUPFAM" id="SSF51182">
    <property type="entry name" value="RmlC-like cupins"/>
    <property type="match status" value="1"/>
</dbReference>
<dbReference type="InterPro" id="IPR014710">
    <property type="entry name" value="RmlC-like_jellyroll"/>
</dbReference>
<keyword evidence="2" id="KW-0238">DNA-binding</keyword>
<dbReference type="OrthoDB" id="5996070at2"/>
<dbReference type="InterPro" id="IPR018060">
    <property type="entry name" value="HTH_AraC"/>
</dbReference>
<dbReference type="Gene3D" id="2.60.120.10">
    <property type="entry name" value="Jelly Rolls"/>
    <property type="match status" value="1"/>
</dbReference>
<organism evidence="6 7">
    <name type="scientific">Ectopseudomonas mendocina</name>
    <name type="common">Pseudomonas mendocina</name>
    <dbReference type="NCBI Taxonomy" id="300"/>
    <lineage>
        <taxon>Bacteria</taxon>
        <taxon>Pseudomonadati</taxon>
        <taxon>Pseudomonadota</taxon>
        <taxon>Gammaproteobacteria</taxon>
        <taxon>Pseudomonadales</taxon>
        <taxon>Pseudomonadaceae</taxon>
        <taxon>Ectopseudomonas</taxon>
    </lineage>
</organism>
<dbReference type="PANTHER" id="PTHR46796">
    <property type="entry name" value="HTH-TYPE TRANSCRIPTIONAL ACTIVATOR RHAS-RELATED"/>
    <property type="match status" value="1"/>
</dbReference>
<evidence type="ECO:0000259" key="5">
    <source>
        <dbReference type="PROSITE" id="PS01124"/>
    </source>
</evidence>
<dbReference type="InterPro" id="IPR009057">
    <property type="entry name" value="Homeodomain-like_sf"/>
</dbReference>
<dbReference type="InterPro" id="IPR011051">
    <property type="entry name" value="RmlC_Cupin_sf"/>
</dbReference>
<sequence>MNATVLLPFSLVIRSYSGEVELHQHDFHQIVLPRSGAMEIELDGRGGKVDASQGVVIASGARHTFQANAHSTFLVLDMPAQCDSGAQTLVPLSGKRFFALSPEIRHLLDYANGNSVHLSQSPALTASWSQLLLHSLVQPEASPQDPGQLILAKALAYIERHLHTPLKNRDIARHSGTSERRLYALFERHLARTPFSHIASLRLNLAIDLLRQTSLPIIEIAHRTGYADQSALTHALKKAHGLTPASLRKRTRAH</sequence>
<dbReference type="EMBL" id="UGUU01000001">
    <property type="protein sequence ID" value="SUD40028.1"/>
    <property type="molecule type" value="Genomic_DNA"/>
</dbReference>
<dbReference type="InterPro" id="IPR050204">
    <property type="entry name" value="AraC_XylS_family_regulators"/>
</dbReference>
<reference evidence="6 7" key="1">
    <citation type="submission" date="2018-06" db="EMBL/GenBank/DDBJ databases">
        <authorList>
            <consortium name="Pathogen Informatics"/>
            <person name="Doyle S."/>
        </authorList>
    </citation>
    <scope>NUCLEOTIDE SEQUENCE [LARGE SCALE GENOMIC DNA]</scope>
    <source>
        <strain evidence="6 7">NCTC10899</strain>
    </source>
</reference>
<dbReference type="SMART" id="SM00342">
    <property type="entry name" value="HTH_ARAC"/>
    <property type="match status" value="1"/>
</dbReference>
<dbReference type="SUPFAM" id="SSF46689">
    <property type="entry name" value="Homeodomain-like"/>
    <property type="match status" value="2"/>
</dbReference>
<dbReference type="Gene3D" id="1.10.10.60">
    <property type="entry name" value="Homeodomain-like"/>
    <property type="match status" value="1"/>
</dbReference>
<evidence type="ECO:0000256" key="3">
    <source>
        <dbReference type="ARBA" id="ARBA00023163"/>
    </source>
</evidence>
<protein>
    <submittedName>
        <fullName evidence="6">AraC family transcriptional regulator</fullName>
    </submittedName>
</protein>
<evidence type="ECO:0000313" key="6">
    <source>
        <dbReference type="EMBL" id="SUD40028.1"/>
    </source>
</evidence>
<evidence type="ECO:0000313" key="7">
    <source>
        <dbReference type="Proteomes" id="UP000254260"/>
    </source>
</evidence>